<dbReference type="AlphaFoldDB" id="A0A445D903"/>
<evidence type="ECO:0000256" key="4">
    <source>
        <dbReference type="ARBA" id="ARBA00023242"/>
    </source>
</evidence>
<dbReference type="PANTHER" id="PTHR12056:SF2">
    <property type="entry name" value="GEO11084P1"/>
    <property type="match status" value="1"/>
</dbReference>
<keyword evidence="3" id="KW-0862">Zinc</keyword>
<name>A0A445D903_ARAHY</name>
<dbReference type="PANTHER" id="PTHR12056">
    <property type="entry name" value="DNA-DIRECTED RNA POLYMERASES I, II, AND III"/>
    <property type="match status" value="1"/>
</dbReference>
<organism evidence="7 8">
    <name type="scientific">Arachis hypogaea</name>
    <name type="common">Peanut</name>
    <dbReference type="NCBI Taxonomy" id="3818"/>
    <lineage>
        <taxon>Eukaryota</taxon>
        <taxon>Viridiplantae</taxon>
        <taxon>Streptophyta</taxon>
        <taxon>Embryophyta</taxon>
        <taxon>Tracheophyta</taxon>
        <taxon>Spermatophyta</taxon>
        <taxon>Magnoliopsida</taxon>
        <taxon>eudicotyledons</taxon>
        <taxon>Gunneridae</taxon>
        <taxon>Pentapetalae</taxon>
        <taxon>rosids</taxon>
        <taxon>fabids</taxon>
        <taxon>Fabales</taxon>
        <taxon>Fabaceae</taxon>
        <taxon>Papilionoideae</taxon>
        <taxon>50 kb inversion clade</taxon>
        <taxon>dalbergioids sensu lato</taxon>
        <taxon>Dalbergieae</taxon>
        <taxon>Pterocarpus clade</taxon>
        <taxon>Arachis</taxon>
    </lineage>
</organism>
<sequence length="368" mass="41435">MTAKCKQSIINIQVLSKSKSQCLLPARRKVSNGDNRGGNTGEHRESELGDDNDMVLPGCGGCDGQNCRCDGQNCRCGGRELQATRLGARVLLLLQNGAIFGGFFPNQKPLKNWQVLPLKANYYFLHEIRKHYQSSSCLSEKDSWLGMRIGVTILVYNHILTIMKNQDYRTGHCCSLHSSPPKLYAFLALVGGHGLHRQLGWGMKRKAGWTVVFGGISNVNNKKDFWLGMGTGVTILVYNHILTILRNQVIQTQINKIQFNHSTKEDQVKLDLEGGRVSISKKPVPSIDPQAEPVSYICRDCGMENTLKPGDVIQCRECNYRILYKKRTLYVMCCSWTPNFSVHENVHFVWMLLIDKLNLREFGGSTEP</sequence>
<dbReference type="GO" id="GO:0005736">
    <property type="term" value="C:RNA polymerase I complex"/>
    <property type="evidence" value="ECO:0007669"/>
    <property type="project" value="TreeGrafter"/>
</dbReference>
<comment type="similarity">
    <text evidence="5">Belongs to the archaeal Rpo12/eukaryotic RPC10 RNA polymerase subunit family.</text>
</comment>
<dbReference type="Pfam" id="PF03604">
    <property type="entry name" value="Zn_ribbon_RPAB4"/>
    <property type="match status" value="1"/>
</dbReference>
<dbReference type="InterPro" id="IPR006591">
    <property type="entry name" value="RNAP_P/RPABC4"/>
</dbReference>
<dbReference type="GO" id="GO:0005665">
    <property type="term" value="C:RNA polymerase II, core complex"/>
    <property type="evidence" value="ECO:0007669"/>
    <property type="project" value="TreeGrafter"/>
</dbReference>
<dbReference type="GO" id="GO:0003677">
    <property type="term" value="F:DNA binding"/>
    <property type="evidence" value="ECO:0007669"/>
    <property type="project" value="InterPro"/>
</dbReference>
<evidence type="ECO:0000256" key="5">
    <source>
        <dbReference type="ARBA" id="ARBA00025770"/>
    </source>
</evidence>
<accession>A0A445D903</accession>
<dbReference type="FunFam" id="2.20.28.30:FF:000002">
    <property type="entry name" value="DNA-directed RNA polymerases II, IV and V subunit 12"/>
    <property type="match status" value="1"/>
</dbReference>
<dbReference type="InterPro" id="IPR039747">
    <property type="entry name" value="RPABC4"/>
</dbReference>
<evidence type="ECO:0000256" key="1">
    <source>
        <dbReference type="ARBA" id="ARBA00004123"/>
    </source>
</evidence>
<dbReference type="STRING" id="3818.A0A445D903"/>
<dbReference type="Proteomes" id="UP000289738">
    <property type="component" value="Chromosome A05"/>
</dbReference>
<keyword evidence="4" id="KW-0539">Nucleus</keyword>
<keyword evidence="8" id="KW-1185">Reference proteome</keyword>
<evidence type="ECO:0000256" key="6">
    <source>
        <dbReference type="SAM" id="MobiDB-lite"/>
    </source>
</evidence>
<dbReference type="GO" id="GO:0003899">
    <property type="term" value="F:DNA-directed RNA polymerase activity"/>
    <property type="evidence" value="ECO:0007669"/>
    <property type="project" value="InterPro"/>
</dbReference>
<dbReference type="GO" id="GO:0006351">
    <property type="term" value="P:DNA-templated transcription"/>
    <property type="evidence" value="ECO:0007669"/>
    <property type="project" value="InterPro"/>
</dbReference>
<evidence type="ECO:0000313" key="8">
    <source>
        <dbReference type="Proteomes" id="UP000289738"/>
    </source>
</evidence>
<reference evidence="7 8" key="1">
    <citation type="submission" date="2019-01" db="EMBL/GenBank/DDBJ databases">
        <title>Sequencing of cultivated peanut Arachis hypogaea provides insights into genome evolution and oil improvement.</title>
        <authorList>
            <person name="Chen X."/>
        </authorList>
    </citation>
    <scope>NUCLEOTIDE SEQUENCE [LARGE SCALE GENOMIC DNA]</scope>
    <source>
        <strain evidence="8">cv. Fuhuasheng</strain>
        <tissue evidence="7">Leaves</tissue>
    </source>
</reference>
<gene>
    <name evidence="7" type="ORF">Ahy_A05g025554</name>
</gene>
<dbReference type="GO" id="GO:0008270">
    <property type="term" value="F:zinc ion binding"/>
    <property type="evidence" value="ECO:0007669"/>
    <property type="project" value="InterPro"/>
</dbReference>
<comment type="caution">
    <text evidence="7">The sequence shown here is derived from an EMBL/GenBank/DDBJ whole genome shotgun (WGS) entry which is preliminary data.</text>
</comment>
<dbReference type="InterPro" id="IPR029040">
    <property type="entry name" value="RPABC4/Spt4"/>
</dbReference>
<dbReference type="GO" id="GO:0005666">
    <property type="term" value="C:RNA polymerase III complex"/>
    <property type="evidence" value="ECO:0007669"/>
    <property type="project" value="TreeGrafter"/>
</dbReference>
<dbReference type="Gene3D" id="2.20.28.30">
    <property type="entry name" value="RNA polymerase ii, chain L"/>
    <property type="match status" value="1"/>
</dbReference>
<feature type="region of interest" description="Disordered" evidence="6">
    <location>
        <begin position="29"/>
        <end position="49"/>
    </location>
</feature>
<keyword evidence="2" id="KW-0479">Metal-binding</keyword>
<evidence type="ECO:0000313" key="7">
    <source>
        <dbReference type="EMBL" id="RYR59643.1"/>
    </source>
</evidence>
<comment type="subcellular location">
    <subcellularLocation>
        <location evidence="1">Nucleus</location>
    </subcellularLocation>
</comment>
<evidence type="ECO:0000256" key="3">
    <source>
        <dbReference type="ARBA" id="ARBA00022833"/>
    </source>
</evidence>
<protein>
    <submittedName>
        <fullName evidence="7">Uncharacterized protein</fullName>
    </submittedName>
</protein>
<dbReference type="SUPFAM" id="SSF63393">
    <property type="entry name" value="RNA polymerase subunits"/>
    <property type="match status" value="1"/>
</dbReference>
<dbReference type="SMART" id="SM00659">
    <property type="entry name" value="RPOLCX"/>
    <property type="match status" value="1"/>
</dbReference>
<proteinExistence type="inferred from homology"/>
<dbReference type="EMBL" id="SDMP01000005">
    <property type="protein sequence ID" value="RYR59643.1"/>
    <property type="molecule type" value="Genomic_DNA"/>
</dbReference>
<evidence type="ECO:0000256" key="2">
    <source>
        <dbReference type="ARBA" id="ARBA00022723"/>
    </source>
</evidence>